<feature type="transmembrane region" description="Helical" evidence="1">
    <location>
        <begin position="135"/>
        <end position="155"/>
    </location>
</feature>
<evidence type="ECO:0000313" key="3">
    <source>
        <dbReference type="Proteomes" id="UP000823896"/>
    </source>
</evidence>
<dbReference type="Proteomes" id="UP000823896">
    <property type="component" value="Unassembled WGS sequence"/>
</dbReference>
<reference evidence="2" key="2">
    <citation type="submission" date="2021-04" db="EMBL/GenBank/DDBJ databases">
        <authorList>
            <person name="Gilroy R."/>
        </authorList>
    </citation>
    <scope>NUCLEOTIDE SEQUENCE</scope>
    <source>
        <strain evidence="2">CHK187-11901</strain>
    </source>
</reference>
<dbReference type="Pfam" id="PF07456">
    <property type="entry name" value="Hpre_diP_synt_I"/>
    <property type="match status" value="1"/>
</dbReference>
<dbReference type="InterPro" id="IPR010898">
    <property type="entry name" value="Hpre_diP_synth_I"/>
</dbReference>
<comment type="caution">
    <text evidence="2">The sequence shown here is derived from an EMBL/GenBank/DDBJ whole genome shotgun (WGS) entry which is preliminary data.</text>
</comment>
<proteinExistence type="predicted"/>
<feature type="transmembrane region" description="Helical" evidence="1">
    <location>
        <begin position="103"/>
        <end position="128"/>
    </location>
</feature>
<accession>A0A9D2NQS0</accession>
<evidence type="ECO:0000313" key="2">
    <source>
        <dbReference type="EMBL" id="HJC36876.1"/>
    </source>
</evidence>
<sequence>MNRTKRLTAFTMLCALAILFHYVESFVVIPLPVPGFRLGLANIITLITLYLFDARAMFAVSLMRVVFASLLQGMLFATAFWLSLSGVLLSCLAMAIASRCRCFSIYGVSVLGSVFHCIGQVIAVTWIYQQFFMQALLPLLCALGILSGLLIGALAHQVLIRIQKRKG</sequence>
<feature type="transmembrane region" description="Helical" evidence="1">
    <location>
        <begin position="73"/>
        <end position="97"/>
    </location>
</feature>
<dbReference type="AlphaFoldDB" id="A0A9D2NQS0"/>
<dbReference type="EMBL" id="DWWM01000044">
    <property type="protein sequence ID" value="HJC36876.1"/>
    <property type="molecule type" value="Genomic_DNA"/>
</dbReference>
<dbReference type="Gene3D" id="1.10.1760.20">
    <property type="match status" value="1"/>
</dbReference>
<name>A0A9D2NQS0_9FIRM</name>
<reference evidence="2" key="1">
    <citation type="journal article" date="2021" name="PeerJ">
        <title>Extensive microbial diversity within the chicken gut microbiome revealed by metagenomics and culture.</title>
        <authorList>
            <person name="Gilroy R."/>
            <person name="Ravi A."/>
            <person name="Getino M."/>
            <person name="Pursley I."/>
            <person name="Horton D.L."/>
            <person name="Alikhan N.F."/>
            <person name="Baker D."/>
            <person name="Gharbi K."/>
            <person name="Hall N."/>
            <person name="Watson M."/>
            <person name="Adriaenssens E.M."/>
            <person name="Foster-Nyarko E."/>
            <person name="Jarju S."/>
            <person name="Secka A."/>
            <person name="Antonio M."/>
            <person name="Oren A."/>
            <person name="Chaudhuri R.R."/>
            <person name="La Ragione R."/>
            <person name="Hildebrand F."/>
            <person name="Pallen M.J."/>
        </authorList>
    </citation>
    <scope>NUCLEOTIDE SEQUENCE</scope>
    <source>
        <strain evidence="2">CHK187-11901</strain>
    </source>
</reference>
<evidence type="ECO:0000256" key="1">
    <source>
        <dbReference type="SAM" id="Phobius"/>
    </source>
</evidence>
<dbReference type="InterPro" id="IPR014535">
    <property type="entry name" value="Hpre_diP_synt_I"/>
</dbReference>
<keyword evidence="1" id="KW-1133">Transmembrane helix</keyword>
<gene>
    <name evidence="2" type="ORF">H9702_07065</name>
</gene>
<dbReference type="PIRSF" id="PIRSF027391">
    <property type="entry name" value="Hpre_diP_synt_I"/>
    <property type="match status" value="1"/>
</dbReference>
<keyword evidence="1" id="KW-0472">Membrane</keyword>
<protein>
    <submittedName>
        <fullName evidence="2">Gx transporter family protein</fullName>
    </submittedName>
</protein>
<keyword evidence="1" id="KW-0812">Transmembrane</keyword>
<organism evidence="2 3">
    <name type="scientific">Candidatus Merdibacter merdavium</name>
    <dbReference type="NCBI Taxonomy" id="2838692"/>
    <lineage>
        <taxon>Bacteria</taxon>
        <taxon>Bacillati</taxon>
        <taxon>Bacillota</taxon>
        <taxon>Erysipelotrichia</taxon>
        <taxon>Erysipelotrichales</taxon>
        <taxon>Erysipelotrichaceae</taxon>
        <taxon>Merdibacter</taxon>
    </lineage>
</organism>